<protein>
    <recommendedName>
        <fullName evidence="3">SRPBCC domain-containing protein</fullName>
    </recommendedName>
</protein>
<organism evidence="1 2">
    <name type="scientific">Lithohypha guttulata</name>
    <dbReference type="NCBI Taxonomy" id="1690604"/>
    <lineage>
        <taxon>Eukaryota</taxon>
        <taxon>Fungi</taxon>
        <taxon>Dikarya</taxon>
        <taxon>Ascomycota</taxon>
        <taxon>Pezizomycotina</taxon>
        <taxon>Eurotiomycetes</taxon>
        <taxon>Chaetothyriomycetidae</taxon>
        <taxon>Chaetothyriales</taxon>
        <taxon>Trichomeriaceae</taxon>
        <taxon>Lithohypha</taxon>
    </lineage>
</organism>
<dbReference type="InterPro" id="IPR023393">
    <property type="entry name" value="START-like_dom_sf"/>
</dbReference>
<dbReference type="CDD" id="cd07822">
    <property type="entry name" value="SRPBCC_4"/>
    <property type="match status" value="1"/>
</dbReference>
<sequence length="151" mass="17105">MGQAQSLATEVEIQAEPAAVRSVFMDFPRYKEWSSWTIEPIDAGKKPSDLKVDDKLKVNLKGMAFRPVVTENSADCFSWEGSLYGLFVGKHEFFFRPSKKNPGGTTMVQAESIHGAGAFMMRPQWSFRQQTLDNWDGFFTELKKEVEKSPS</sequence>
<dbReference type="PANTHER" id="PTHR36166:SF1">
    <property type="entry name" value="SRPBCC DOMAIN-CONTAINING PROTEIN"/>
    <property type="match status" value="1"/>
</dbReference>
<accession>A0ABR0K3R4</accession>
<comment type="caution">
    <text evidence="1">The sequence shown here is derived from an EMBL/GenBank/DDBJ whole genome shotgun (WGS) entry which is preliminary data.</text>
</comment>
<dbReference type="SUPFAM" id="SSF55961">
    <property type="entry name" value="Bet v1-like"/>
    <property type="match status" value="1"/>
</dbReference>
<dbReference type="Gene3D" id="3.30.530.20">
    <property type="match status" value="1"/>
</dbReference>
<evidence type="ECO:0008006" key="3">
    <source>
        <dbReference type="Google" id="ProtNLM"/>
    </source>
</evidence>
<evidence type="ECO:0000313" key="2">
    <source>
        <dbReference type="Proteomes" id="UP001345013"/>
    </source>
</evidence>
<dbReference type="EMBL" id="JAVRRG010000104">
    <property type="protein sequence ID" value="KAK5085130.1"/>
    <property type="molecule type" value="Genomic_DNA"/>
</dbReference>
<proteinExistence type="predicted"/>
<dbReference type="Proteomes" id="UP001345013">
    <property type="component" value="Unassembled WGS sequence"/>
</dbReference>
<gene>
    <name evidence="1" type="ORF">LTR24_007201</name>
</gene>
<dbReference type="PANTHER" id="PTHR36166">
    <property type="entry name" value="CHROMOSOME 9, WHOLE GENOME SHOTGUN SEQUENCE"/>
    <property type="match status" value="1"/>
</dbReference>
<name>A0ABR0K3R4_9EURO</name>
<reference evidence="1 2" key="1">
    <citation type="submission" date="2023-08" db="EMBL/GenBank/DDBJ databases">
        <title>Black Yeasts Isolated from many extreme environments.</title>
        <authorList>
            <person name="Coleine C."/>
            <person name="Stajich J.E."/>
            <person name="Selbmann L."/>
        </authorList>
    </citation>
    <scope>NUCLEOTIDE SEQUENCE [LARGE SCALE GENOMIC DNA]</scope>
    <source>
        <strain evidence="1 2">CCFEE 5885</strain>
    </source>
</reference>
<keyword evidence="2" id="KW-1185">Reference proteome</keyword>
<evidence type="ECO:0000313" key="1">
    <source>
        <dbReference type="EMBL" id="KAK5085130.1"/>
    </source>
</evidence>